<dbReference type="InterPro" id="IPR008250">
    <property type="entry name" value="ATPase_P-typ_transduc_dom_A_sf"/>
</dbReference>
<dbReference type="InterPro" id="IPR006534">
    <property type="entry name" value="P-type_ATPase_IIIA"/>
</dbReference>
<dbReference type="Gene3D" id="1.20.1110.10">
    <property type="entry name" value="Calcium-transporting ATPase, transmembrane domain"/>
    <property type="match status" value="3"/>
</dbReference>
<feature type="transmembrane region" description="Helical" evidence="15">
    <location>
        <begin position="966"/>
        <end position="988"/>
    </location>
</feature>
<dbReference type="PROSITE" id="PS00154">
    <property type="entry name" value="ATPASE_E1_E2"/>
    <property type="match status" value="1"/>
</dbReference>
<dbReference type="NCBIfam" id="TIGR01494">
    <property type="entry name" value="ATPase_P-type"/>
    <property type="match status" value="2"/>
</dbReference>
<comment type="similarity">
    <text evidence="2">Belongs to the cation transport ATPase (P-type) (TC 3.A.3) family. Type IIIA subfamily.</text>
</comment>
<feature type="region of interest" description="Disordered" evidence="14">
    <location>
        <begin position="591"/>
        <end position="615"/>
    </location>
</feature>
<dbReference type="InterPro" id="IPR018303">
    <property type="entry name" value="ATPase_P-typ_P_site"/>
</dbReference>
<dbReference type="FunFam" id="2.70.150.10:FF:000042">
    <property type="entry name" value="Plasma membrane ATPase"/>
    <property type="match status" value="1"/>
</dbReference>
<gene>
    <name evidence="17" type="ORF">H696_03759</name>
</gene>
<dbReference type="GO" id="GO:0120029">
    <property type="term" value="P:proton export across plasma membrane"/>
    <property type="evidence" value="ECO:0007669"/>
    <property type="project" value="InterPro"/>
</dbReference>
<keyword evidence="9" id="KW-0460">Magnesium</keyword>
<feature type="transmembrane region" description="Helical" evidence="15">
    <location>
        <begin position="1009"/>
        <end position="1028"/>
    </location>
</feature>
<name>A0A058Z719_FONAL</name>
<accession>A0A058Z719</accession>
<feature type="transmembrane region" description="Helical" evidence="15">
    <location>
        <begin position="240"/>
        <end position="263"/>
    </location>
</feature>
<dbReference type="SUPFAM" id="SSF81653">
    <property type="entry name" value="Calcium ATPase, transduction domain A"/>
    <property type="match status" value="1"/>
</dbReference>
<keyword evidence="11 15" id="KW-1133">Transmembrane helix</keyword>
<feature type="transmembrane region" description="Helical" evidence="15">
    <location>
        <begin position="302"/>
        <end position="324"/>
    </location>
</feature>
<dbReference type="InterPro" id="IPR001757">
    <property type="entry name" value="P_typ_ATPase"/>
</dbReference>
<evidence type="ECO:0000313" key="18">
    <source>
        <dbReference type="Proteomes" id="UP000030693"/>
    </source>
</evidence>
<evidence type="ECO:0000256" key="10">
    <source>
        <dbReference type="ARBA" id="ARBA00022967"/>
    </source>
</evidence>
<keyword evidence="5 15" id="KW-0812">Transmembrane</keyword>
<feature type="transmembrane region" description="Helical" evidence="15">
    <location>
        <begin position="1087"/>
        <end position="1107"/>
    </location>
</feature>
<dbReference type="Pfam" id="PF00702">
    <property type="entry name" value="Hydrolase"/>
    <property type="match status" value="1"/>
</dbReference>
<evidence type="ECO:0000256" key="14">
    <source>
        <dbReference type="SAM" id="MobiDB-lite"/>
    </source>
</evidence>
<dbReference type="OMA" id="VIEFHPF"/>
<evidence type="ECO:0000256" key="13">
    <source>
        <dbReference type="ARBA" id="ARBA00031813"/>
    </source>
</evidence>
<evidence type="ECO:0000256" key="2">
    <source>
        <dbReference type="ARBA" id="ARBA00008804"/>
    </source>
</evidence>
<dbReference type="InterPro" id="IPR036412">
    <property type="entry name" value="HAD-like_sf"/>
</dbReference>
<dbReference type="PANTHER" id="PTHR42861">
    <property type="entry name" value="CALCIUM-TRANSPORTING ATPASE"/>
    <property type="match status" value="1"/>
</dbReference>
<keyword evidence="12 15" id="KW-0472">Membrane</keyword>
<dbReference type="STRING" id="691883.A0A058Z719"/>
<evidence type="ECO:0000256" key="3">
    <source>
        <dbReference type="ARBA" id="ARBA00012476"/>
    </source>
</evidence>
<dbReference type="SUPFAM" id="SSF56784">
    <property type="entry name" value="HAD-like"/>
    <property type="match status" value="1"/>
</dbReference>
<dbReference type="Pfam" id="PF00690">
    <property type="entry name" value="Cation_ATPase_N"/>
    <property type="match status" value="1"/>
</dbReference>
<comment type="subcellular location">
    <subcellularLocation>
        <location evidence="1">Membrane</location>
        <topology evidence="1">Multi-pass membrane protein</topology>
    </subcellularLocation>
</comment>
<feature type="transmembrane region" description="Helical" evidence="15">
    <location>
        <begin position="1056"/>
        <end position="1075"/>
    </location>
</feature>
<feature type="region of interest" description="Disordered" evidence="14">
    <location>
        <begin position="657"/>
        <end position="798"/>
    </location>
</feature>
<keyword evidence="6" id="KW-0479">Metal-binding</keyword>
<feature type="domain" description="Cation-transporting P-type ATPase N-terminal" evidence="16">
    <location>
        <begin position="18"/>
        <end position="90"/>
    </location>
</feature>
<evidence type="ECO:0000259" key="16">
    <source>
        <dbReference type="SMART" id="SM00831"/>
    </source>
</evidence>
<evidence type="ECO:0000256" key="6">
    <source>
        <dbReference type="ARBA" id="ARBA00022723"/>
    </source>
</evidence>
<dbReference type="EC" id="7.1.2.1" evidence="3"/>
<feature type="compositionally biased region" description="Low complexity" evidence="14">
    <location>
        <begin position="670"/>
        <end position="689"/>
    </location>
</feature>
<keyword evidence="10" id="KW-1278">Translocase</keyword>
<dbReference type="SUPFAM" id="SSF81665">
    <property type="entry name" value="Calcium ATPase, transmembrane domain M"/>
    <property type="match status" value="1"/>
</dbReference>
<evidence type="ECO:0000256" key="5">
    <source>
        <dbReference type="ARBA" id="ARBA00022692"/>
    </source>
</evidence>
<evidence type="ECO:0000256" key="8">
    <source>
        <dbReference type="ARBA" id="ARBA00022840"/>
    </source>
</evidence>
<keyword evidence="4" id="KW-0597">Phosphoprotein</keyword>
<sequence length="1212" mass="127190">MTAAQNDNLLALSAEDAHVDKLSLDEVMHQLKTNPLGLSDDEAARRLAIVGPNQITEKTKSPILVFLGFMWNPLSWAMECAAILAIILLDYVDFGLIIALLFINSTIGFLEERSAGNAIAALKAQLAPEARVLRNRESRPTPANQIVPGDVIRVKAGDVLPADVKLLNGDEIKVDQSSLTGESLPVTKKTGDTAFSGSIVRQGEIEAVVYATGSHTFLGRAAALISTASTESNLQHTMTIIGNVCLVVILMWVTIVLLVQLIARGSWTSRSPLGTQFPGLTNLYGPNRCRMGQNRCPTLNNILILIVGGIPIAMPTVLSVTMAIGASKLSQKQAIVSRLTAVEELAAMDVLCSDKTGTLTLNELSINNAEIYAHEGATPEDVLFDGALCARTEDADPIDTTIVNALTQDQLSSMARFRATHYVPFDPVGKRTIVTLVDCGPAGAEDPAAATAKGAVFRTAKGAPQIILDMAHDADLIRPKVMAKVNEFASRGYRSVAVARSTGAGPLEQASWNFVGMIPLYDPPRHDTAQVVAAAIDMGIAVKMITGDQLAIARESCRQMGLSTDVHTARFLDGSPSTMELLRQGAISAIDEQGTAPPPAPEAAPAAVAGDKTVDKLGDPVPAAAAAAAAAGTTGKAVPNSTDTLVQDPSHLQALAAGAEPGDARSSGDLGATSSTSAGLSSSGSVGSADAILPAPSRSGQPPGAIELATFSAGPVPGPGVGDTGGASSAAGTAAPSSPLAAGTEPGSPAGAGAGAGAGGGTGAPATATSSGQLLSGPAASAGRAAAARPTPGGRQSLVGGHLAAAYLASSMQPVPGQTTTTATMGPDYTSSGATVDRAAQGAEEITIDQLVEKSDGFAEVYPQHKHAIVKRLQRLGHVVGMTGDGVNDAPALKQADIGIAVAGSTDAARAASDIVLLSPGLGVIIDAIIGARKIFQRMKSYATYAVATTVRITFTFGLLATIFDWYFPTILVVIMAILNDGTMLTIAKDLVRPSKTPDSWRLTRLFPLAFLYGLYLTASTLVLFRWASTQHNMFTSIGLVPVPLTTYEGQARLRAIVYLHVSLSGQLLLFITRSRSLSFMSMPHPLMLLASVVAQVSATFIGVYGFNGYPDYNTNRPPGDLIWGKESFLGCGWGWAVCVWIWTLCWYIPLDVFNMLLHRNWRRIFSKVKHVSVHGRKDQSVSRAHAAEAHRRRARRERDELRSRPIEMQDF</sequence>
<dbReference type="Gene3D" id="3.40.50.1000">
    <property type="entry name" value="HAD superfamily/HAD-like"/>
    <property type="match status" value="1"/>
</dbReference>
<feature type="compositionally biased region" description="Gly residues" evidence="14">
    <location>
        <begin position="750"/>
        <end position="763"/>
    </location>
</feature>
<dbReference type="SUPFAM" id="SSF81660">
    <property type="entry name" value="Metal cation-transporting ATPase, ATP-binding domain N"/>
    <property type="match status" value="1"/>
</dbReference>
<protein>
    <recommendedName>
        <fullName evidence="3">P-type H(+)-exporting transporter</fullName>
        <ecNumber evidence="3">7.1.2.1</ecNumber>
    </recommendedName>
    <alternativeName>
        <fullName evidence="13">Proton pump</fullName>
    </alternativeName>
</protein>
<evidence type="ECO:0000256" key="7">
    <source>
        <dbReference type="ARBA" id="ARBA00022741"/>
    </source>
</evidence>
<dbReference type="GO" id="GO:0046872">
    <property type="term" value="F:metal ion binding"/>
    <property type="evidence" value="ECO:0007669"/>
    <property type="project" value="UniProtKB-KW"/>
</dbReference>
<organism evidence="17">
    <name type="scientific">Fonticula alba</name>
    <name type="common">Slime mold</name>
    <dbReference type="NCBI Taxonomy" id="691883"/>
    <lineage>
        <taxon>Eukaryota</taxon>
        <taxon>Rotosphaerida</taxon>
        <taxon>Fonticulaceae</taxon>
        <taxon>Fonticula</taxon>
    </lineage>
</organism>
<dbReference type="NCBIfam" id="TIGR01647">
    <property type="entry name" value="ATPase-IIIA_H"/>
    <property type="match status" value="1"/>
</dbReference>
<keyword evidence="18" id="KW-1185">Reference proteome</keyword>
<dbReference type="SMART" id="SM00831">
    <property type="entry name" value="Cation_ATPase_N"/>
    <property type="match status" value="1"/>
</dbReference>
<feature type="compositionally biased region" description="Low complexity" evidence="14">
    <location>
        <begin position="726"/>
        <end position="749"/>
    </location>
</feature>
<feature type="compositionally biased region" description="Basic and acidic residues" evidence="14">
    <location>
        <begin position="1177"/>
        <end position="1190"/>
    </location>
</feature>
<reference evidence="17" key="1">
    <citation type="submission" date="2013-04" db="EMBL/GenBank/DDBJ databases">
        <title>The Genome Sequence of Fonticula alba ATCC 38817.</title>
        <authorList>
            <consortium name="The Broad Institute Genomics Platform"/>
            <person name="Russ C."/>
            <person name="Cuomo C."/>
            <person name="Burger G."/>
            <person name="Gray M.W."/>
            <person name="Holland P.W.H."/>
            <person name="King N."/>
            <person name="Lang F.B.F."/>
            <person name="Roger A.J."/>
            <person name="Ruiz-Trillo I."/>
            <person name="Brown M."/>
            <person name="Walker B."/>
            <person name="Young S."/>
            <person name="Zeng Q."/>
            <person name="Gargeya S."/>
            <person name="Fitzgerald M."/>
            <person name="Haas B."/>
            <person name="Abouelleil A."/>
            <person name="Allen A.W."/>
            <person name="Alvarado L."/>
            <person name="Arachchi H.M."/>
            <person name="Berlin A.M."/>
            <person name="Chapman S.B."/>
            <person name="Gainer-Dewar J."/>
            <person name="Goldberg J."/>
            <person name="Griggs A."/>
            <person name="Gujja S."/>
            <person name="Hansen M."/>
            <person name="Howarth C."/>
            <person name="Imamovic A."/>
            <person name="Ireland A."/>
            <person name="Larimer J."/>
            <person name="McCowan C."/>
            <person name="Murphy C."/>
            <person name="Pearson M."/>
            <person name="Poon T.W."/>
            <person name="Priest M."/>
            <person name="Roberts A."/>
            <person name="Saif S."/>
            <person name="Shea T."/>
            <person name="Sisk P."/>
            <person name="Sykes S."/>
            <person name="Wortman J."/>
            <person name="Nusbaum C."/>
            <person name="Birren B."/>
        </authorList>
    </citation>
    <scope>NUCLEOTIDE SEQUENCE [LARGE SCALE GENOMIC DNA]</scope>
    <source>
        <strain evidence="17">ATCC 38817</strain>
    </source>
</reference>
<dbReference type="PRINTS" id="PR00119">
    <property type="entry name" value="CATATPASE"/>
</dbReference>
<feature type="region of interest" description="Disordered" evidence="14">
    <location>
        <begin position="1177"/>
        <end position="1212"/>
    </location>
</feature>
<keyword evidence="8" id="KW-0067">ATP-binding</keyword>
<dbReference type="eggNOG" id="KOG0205">
    <property type="taxonomic scope" value="Eukaryota"/>
</dbReference>
<evidence type="ECO:0000256" key="4">
    <source>
        <dbReference type="ARBA" id="ARBA00022553"/>
    </source>
</evidence>
<dbReference type="InterPro" id="IPR023214">
    <property type="entry name" value="HAD_sf"/>
</dbReference>
<dbReference type="GO" id="GO:0008553">
    <property type="term" value="F:P-type proton-exporting transporter activity"/>
    <property type="evidence" value="ECO:0007669"/>
    <property type="project" value="UniProtKB-EC"/>
</dbReference>
<feature type="transmembrane region" description="Helical" evidence="15">
    <location>
        <begin position="76"/>
        <end position="103"/>
    </location>
</feature>
<dbReference type="EMBL" id="KB932206">
    <property type="protein sequence ID" value="KCV69327.1"/>
    <property type="molecule type" value="Genomic_DNA"/>
</dbReference>
<dbReference type="AlphaFoldDB" id="A0A058Z719"/>
<evidence type="ECO:0000313" key="17">
    <source>
        <dbReference type="EMBL" id="KCV69327.1"/>
    </source>
</evidence>
<dbReference type="GO" id="GO:0016887">
    <property type="term" value="F:ATP hydrolysis activity"/>
    <property type="evidence" value="ECO:0007669"/>
    <property type="project" value="InterPro"/>
</dbReference>
<evidence type="ECO:0000256" key="12">
    <source>
        <dbReference type="ARBA" id="ARBA00023136"/>
    </source>
</evidence>
<evidence type="ECO:0000256" key="15">
    <source>
        <dbReference type="SAM" id="Phobius"/>
    </source>
</evidence>
<dbReference type="GO" id="GO:0016020">
    <property type="term" value="C:membrane"/>
    <property type="evidence" value="ECO:0007669"/>
    <property type="project" value="UniProtKB-SubCell"/>
</dbReference>
<dbReference type="GO" id="GO:0005524">
    <property type="term" value="F:ATP binding"/>
    <property type="evidence" value="ECO:0007669"/>
    <property type="project" value="UniProtKB-KW"/>
</dbReference>
<evidence type="ECO:0000256" key="1">
    <source>
        <dbReference type="ARBA" id="ARBA00004141"/>
    </source>
</evidence>
<dbReference type="InterPro" id="IPR023299">
    <property type="entry name" value="ATPase_P-typ_cyto_dom_N"/>
</dbReference>
<feature type="transmembrane region" description="Helical" evidence="15">
    <location>
        <begin position="1134"/>
        <end position="1158"/>
    </location>
</feature>
<dbReference type="FunFam" id="3.40.50.1000:FF:000211">
    <property type="entry name" value="Plasma membrane ATPase"/>
    <property type="match status" value="1"/>
</dbReference>
<evidence type="ECO:0000256" key="11">
    <source>
        <dbReference type="ARBA" id="ARBA00022989"/>
    </source>
</evidence>
<evidence type="ECO:0000256" key="9">
    <source>
        <dbReference type="ARBA" id="ARBA00022842"/>
    </source>
</evidence>
<dbReference type="Proteomes" id="UP000030693">
    <property type="component" value="Unassembled WGS sequence"/>
</dbReference>
<dbReference type="InterPro" id="IPR004014">
    <property type="entry name" value="ATPase_P-typ_cation-transptr_N"/>
</dbReference>
<feature type="compositionally biased region" description="Low complexity" evidence="14">
    <location>
        <begin position="764"/>
        <end position="795"/>
    </location>
</feature>
<dbReference type="OrthoDB" id="116380at2759"/>
<keyword evidence="7" id="KW-0547">Nucleotide-binding</keyword>
<dbReference type="RefSeq" id="XP_009495892.1">
    <property type="nucleotide sequence ID" value="XM_009497617.1"/>
</dbReference>
<dbReference type="Gene3D" id="3.40.1110.10">
    <property type="entry name" value="Calcium-transporting ATPase, cytoplasmic domain N"/>
    <property type="match status" value="1"/>
</dbReference>
<dbReference type="InterPro" id="IPR023298">
    <property type="entry name" value="ATPase_P-typ_TM_dom_sf"/>
</dbReference>
<dbReference type="InterPro" id="IPR059000">
    <property type="entry name" value="ATPase_P-type_domA"/>
</dbReference>
<dbReference type="GeneID" id="20528484"/>
<feature type="compositionally biased region" description="Basic and acidic residues" evidence="14">
    <location>
        <begin position="1197"/>
        <end position="1212"/>
    </location>
</feature>
<proteinExistence type="inferred from homology"/>
<dbReference type="Pfam" id="PF00122">
    <property type="entry name" value="E1-E2_ATPase"/>
    <property type="match status" value="1"/>
</dbReference>